<name>A0A1R4IUU7_9ACTN</name>
<keyword evidence="2 3" id="KW-0808">Transferase</keyword>
<organism evidence="3 4">
    <name type="scientific">Luteococcus japonicus LSP_Lj1</name>
    <dbReference type="NCBI Taxonomy" id="1255658"/>
    <lineage>
        <taxon>Bacteria</taxon>
        <taxon>Bacillati</taxon>
        <taxon>Actinomycetota</taxon>
        <taxon>Actinomycetes</taxon>
        <taxon>Propionibacteriales</taxon>
        <taxon>Propionibacteriaceae</taxon>
        <taxon>Luteococcus</taxon>
    </lineage>
</organism>
<dbReference type="GO" id="GO:0047244">
    <property type="term" value="F:N-acetylglucosaminyldiphosphoundecaprenol N-acetyl-beta-D-mannosaminyltransferase activity"/>
    <property type="evidence" value="ECO:0007669"/>
    <property type="project" value="UniProtKB-EC"/>
</dbReference>
<dbReference type="CDD" id="cd06533">
    <property type="entry name" value="Glyco_transf_WecG_TagA"/>
    <property type="match status" value="1"/>
</dbReference>
<evidence type="ECO:0000256" key="1">
    <source>
        <dbReference type="ARBA" id="ARBA00022676"/>
    </source>
</evidence>
<proteinExistence type="predicted"/>
<dbReference type="STRING" id="1255658.FM114_03705"/>
<dbReference type="EMBL" id="FUKQ01000012">
    <property type="protein sequence ID" value="SJN23355.1"/>
    <property type="molecule type" value="Genomic_DNA"/>
</dbReference>
<dbReference type="AlphaFoldDB" id="A0A1R4IUU7"/>
<dbReference type="PANTHER" id="PTHR34136:SF1">
    <property type="entry name" value="UDP-N-ACETYL-D-MANNOSAMINURONIC ACID TRANSFERASE"/>
    <property type="match status" value="1"/>
</dbReference>
<dbReference type="EC" id="2.4.1.187" evidence="3"/>
<dbReference type="Proteomes" id="UP000188342">
    <property type="component" value="Unassembled WGS sequence"/>
</dbReference>
<protein>
    <submittedName>
        <fullName evidence="3">N-acetylmannosaminyltransferase</fullName>
        <ecNumber evidence="3">2.4.1.187</ecNumber>
    </submittedName>
</protein>
<keyword evidence="1 3" id="KW-0328">Glycosyltransferase</keyword>
<dbReference type="Pfam" id="PF03808">
    <property type="entry name" value="Glyco_tran_WecG"/>
    <property type="match status" value="1"/>
</dbReference>
<keyword evidence="4" id="KW-1185">Reference proteome</keyword>
<sequence length="261" mass="28568">MKMGKQRQGHTVVLDGVRISPISWRQTVDHVMTELDAGRGGLLLTANVDIMYQLSQPESGDLADKANVVVADGMPLVWASHLQGTPLPERVTGADLVWHLSEEAAVQGRRVFLLGAGPGVAERAGAEFVRQNPGLQIVGTDCPPEGFESDEQYMTGLLDRLQAAAPDLVFVALGFPKQERVALQLLEHLPKTWFMGCGGALDMAAGEVPRAHPVLQDIGAEWLHRLFQEPRRLARRYLVDDVPYALRLVSSAAIGRLKRSR</sequence>
<reference evidence="3 4" key="1">
    <citation type="submission" date="2017-02" db="EMBL/GenBank/DDBJ databases">
        <authorList>
            <person name="Peterson S.W."/>
        </authorList>
    </citation>
    <scope>NUCLEOTIDE SEQUENCE [LARGE SCALE GENOMIC DNA]</scope>
    <source>
        <strain evidence="3 4">LSP_Lj1</strain>
    </source>
</reference>
<dbReference type="InterPro" id="IPR004629">
    <property type="entry name" value="WecG_TagA_CpsF"/>
</dbReference>
<evidence type="ECO:0000313" key="3">
    <source>
        <dbReference type="EMBL" id="SJN23355.1"/>
    </source>
</evidence>
<dbReference type="PANTHER" id="PTHR34136">
    <property type="match status" value="1"/>
</dbReference>
<gene>
    <name evidence="3" type="ORF">FM114_03705</name>
</gene>
<evidence type="ECO:0000256" key="2">
    <source>
        <dbReference type="ARBA" id="ARBA00022679"/>
    </source>
</evidence>
<dbReference type="NCBIfam" id="TIGR00696">
    <property type="entry name" value="wecG_tagA_cpsF"/>
    <property type="match status" value="1"/>
</dbReference>
<accession>A0A1R4IUU7</accession>
<evidence type="ECO:0000313" key="4">
    <source>
        <dbReference type="Proteomes" id="UP000188342"/>
    </source>
</evidence>